<sequence>MAWDWLKRKGGVDEVDPDLEPDAAESLLCRRGSDATILVATADEPHAATIHGTVAIVDDNRLVITNTGGAEKPADDATVTLQWPVDTGLRHVAVTVASTTPTAWNLVVSGDVVHEQRRRWIRVRTNLPVFVRLPEQEEWLSGNTINLSAGGMAAVLEATNGQLNAPAKVDIRLNLPDGALTLTGTVSEIIEDEPGSMVRADFSEVEEACHERLAAHVFHVQREELARRRQQGAA</sequence>
<evidence type="ECO:0000313" key="2">
    <source>
        <dbReference type="EMBL" id="RZU54444.1"/>
    </source>
</evidence>
<dbReference type="InterPro" id="IPR009875">
    <property type="entry name" value="PilZ_domain"/>
</dbReference>
<organism evidence="2 3">
    <name type="scientific">Krasilnikovia cinnamomea</name>
    <dbReference type="NCBI Taxonomy" id="349313"/>
    <lineage>
        <taxon>Bacteria</taxon>
        <taxon>Bacillati</taxon>
        <taxon>Actinomycetota</taxon>
        <taxon>Actinomycetes</taxon>
        <taxon>Micromonosporales</taxon>
        <taxon>Micromonosporaceae</taxon>
        <taxon>Krasilnikovia</taxon>
    </lineage>
</organism>
<dbReference type="SUPFAM" id="SSF141371">
    <property type="entry name" value="PilZ domain-like"/>
    <property type="match status" value="1"/>
</dbReference>
<protein>
    <submittedName>
        <fullName evidence="2">PilZ domain-containing protein</fullName>
    </submittedName>
</protein>
<dbReference type="RefSeq" id="WP_130512794.1">
    <property type="nucleotide sequence ID" value="NZ_SHKY01000001.1"/>
</dbReference>
<name>A0A4Q7ZU11_9ACTN</name>
<accession>A0A4Q7ZU11</accession>
<reference evidence="2 3" key="1">
    <citation type="submission" date="2019-02" db="EMBL/GenBank/DDBJ databases">
        <title>Sequencing the genomes of 1000 actinobacteria strains.</title>
        <authorList>
            <person name="Klenk H.-P."/>
        </authorList>
    </citation>
    <scope>NUCLEOTIDE SEQUENCE [LARGE SCALE GENOMIC DNA]</scope>
    <source>
        <strain evidence="2 3">DSM 45162</strain>
    </source>
</reference>
<evidence type="ECO:0000313" key="3">
    <source>
        <dbReference type="Proteomes" id="UP000292564"/>
    </source>
</evidence>
<dbReference type="Gene3D" id="2.40.10.220">
    <property type="entry name" value="predicted glycosyltransferase like domains"/>
    <property type="match status" value="1"/>
</dbReference>
<proteinExistence type="predicted"/>
<dbReference type="AlphaFoldDB" id="A0A4Q7ZU11"/>
<evidence type="ECO:0000259" key="1">
    <source>
        <dbReference type="Pfam" id="PF07238"/>
    </source>
</evidence>
<dbReference type="EMBL" id="SHKY01000001">
    <property type="protein sequence ID" value="RZU54444.1"/>
    <property type="molecule type" value="Genomic_DNA"/>
</dbReference>
<keyword evidence="3" id="KW-1185">Reference proteome</keyword>
<dbReference type="Proteomes" id="UP000292564">
    <property type="component" value="Unassembled WGS sequence"/>
</dbReference>
<feature type="domain" description="PilZ" evidence="1">
    <location>
        <begin position="116"/>
        <end position="218"/>
    </location>
</feature>
<dbReference type="GO" id="GO:0035438">
    <property type="term" value="F:cyclic-di-GMP binding"/>
    <property type="evidence" value="ECO:0007669"/>
    <property type="project" value="InterPro"/>
</dbReference>
<dbReference type="Pfam" id="PF07238">
    <property type="entry name" value="PilZ"/>
    <property type="match status" value="1"/>
</dbReference>
<gene>
    <name evidence="2" type="ORF">EV385_6395</name>
</gene>
<comment type="caution">
    <text evidence="2">The sequence shown here is derived from an EMBL/GenBank/DDBJ whole genome shotgun (WGS) entry which is preliminary data.</text>
</comment>